<dbReference type="RefSeq" id="WP_199384097.1">
    <property type="nucleotide sequence ID" value="NZ_JAEMHM010000008.1"/>
</dbReference>
<name>A0A8J7LUY9_9BACT</name>
<feature type="domain" description="VWA-like" evidence="2">
    <location>
        <begin position="305"/>
        <end position="426"/>
    </location>
</feature>
<feature type="domain" description="Putative metallopeptidase" evidence="3">
    <location>
        <begin position="5"/>
        <end position="289"/>
    </location>
</feature>
<comment type="caution">
    <text evidence="4">The sequence shown here is derived from an EMBL/GenBank/DDBJ whole genome shotgun (WGS) entry which is preliminary data.</text>
</comment>
<dbReference type="Proteomes" id="UP000636888">
    <property type="component" value="Unassembled WGS sequence"/>
</dbReference>
<evidence type="ECO:0000259" key="3">
    <source>
        <dbReference type="Pfam" id="PF13203"/>
    </source>
</evidence>
<dbReference type="PANTHER" id="PTHR38730:SF1">
    <property type="entry name" value="SLL7028 PROTEIN"/>
    <property type="match status" value="1"/>
</dbReference>
<dbReference type="Pfam" id="PF13203">
    <property type="entry name" value="DUF2201_N"/>
    <property type="match status" value="1"/>
</dbReference>
<evidence type="ECO:0000313" key="5">
    <source>
        <dbReference type="Proteomes" id="UP000636888"/>
    </source>
</evidence>
<dbReference type="InterPro" id="IPR018698">
    <property type="entry name" value="VWA-like_dom"/>
</dbReference>
<feature type="compositionally biased region" description="Gly residues" evidence="1">
    <location>
        <begin position="115"/>
        <end position="126"/>
    </location>
</feature>
<reference evidence="4" key="1">
    <citation type="submission" date="2020-12" db="EMBL/GenBank/DDBJ databases">
        <title>Geomonas sp. Red875, isolated from river sediment.</title>
        <authorList>
            <person name="Xu Z."/>
            <person name="Zhang Z."/>
            <person name="Masuda Y."/>
            <person name="Itoh H."/>
            <person name="Senoo K."/>
        </authorList>
    </citation>
    <scope>NUCLEOTIDE SEQUENCE</scope>
    <source>
        <strain evidence="4">Red875</strain>
    </source>
</reference>
<feature type="region of interest" description="Disordered" evidence="1">
    <location>
        <begin position="104"/>
        <end position="145"/>
    </location>
</feature>
<gene>
    <name evidence="4" type="ORF">JFN93_10830</name>
</gene>
<dbReference type="AlphaFoldDB" id="A0A8J7LUY9"/>
<evidence type="ECO:0000256" key="1">
    <source>
        <dbReference type="SAM" id="MobiDB-lite"/>
    </source>
</evidence>
<sequence length="432" mass="47326">MVNGLQNAVVRLLRERPFYGHFLLNLRREERPLEGWGAGVTIRDGIPILSVDPARFDALDPGEQEGLLEHLVKHLLHLHMLRRKERNRHDWDIACDLAINPGITGTNHPPLPPGEGWGEGATGTGTSGACPPHTKDAAATSPRRLPEGAVYPEQYGQLPGLAAEEYYALLVPPFDTGNLSGRGHGDADEETHGASGPGPGEVQGKTVDSHDLWSDADSTPLTLAEEMVRAVTRESMRGADGQVPADIAAVVEGLLAPSPIPWRQVLRQFIGTAGRVGRSSTWMRQHRRFGHDTPGTRKRRRLNLLVGIDVSESTDIVALRELFARELVQIARGRDAAITVLYANSRIQRVESFNSASCVQRRYDGGGFTDLRPVFDYAKTMNPLPAAVIYLTDGEGPAPEQMEFPTLWVLTAQGAKPVPWGVELRLEDYHGD</sequence>
<dbReference type="PANTHER" id="PTHR38730">
    <property type="entry name" value="SLL7028 PROTEIN"/>
    <property type="match status" value="1"/>
</dbReference>
<dbReference type="Pfam" id="PF09967">
    <property type="entry name" value="DUF2201"/>
    <property type="match status" value="1"/>
</dbReference>
<dbReference type="EMBL" id="JAEMHM010000008">
    <property type="protein sequence ID" value="MBJ6725204.1"/>
    <property type="molecule type" value="Genomic_DNA"/>
</dbReference>
<keyword evidence="5" id="KW-1185">Reference proteome</keyword>
<feature type="compositionally biased region" description="Basic and acidic residues" evidence="1">
    <location>
        <begin position="183"/>
        <end position="192"/>
    </location>
</feature>
<feature type="region of interest" description="Disordered" evidence="1">
    <location>
        <begin position="178"/>
        <end position="216"/>
    </location>
</feature>
<protein>
    <recommendedName>
        <fullName evidence="6">VWA-like domain-containing protein</fullName>
    </recommendedName>
</protein>
<proteinExistence type="predicted"/>
<accession>A0A8J7LUY9</accession>
<organism evidence="4 5">
    <name type="scientific">Geomesophilobacter sediminis</name>
    <dbReference type="NCBI Taxonomy" id="2798584"/>
    <lineage>
        <taxon>Bacteria</taxon>
        <taxon>Pseudomonadati</taxon>
        <taxon>Thermodesulfobacteriota</taxon>
        <taxon>Desulfuromonadia</taxon>
        <taxon>Geobacterales</taxon>
        <taxon>Geobacteraceae</taxon>
        <taxon>Geomesophilobacter</taxon>
    </lineage>
</organism>
<evidence type="ECO:0000259" key="2">
    <source>
        <dbReference type="Pfam" id="PF09967"/>
    </source>
</evidence>
<dbReference type="InterPro" id="IPR025154">
    <property type="entry name" value="Put_metallopeptidase_dom"/>
</dbReference>
<evidence type="ECO:0008006" key="6">
    <source>
        <dbReference type="Google" id="ProtNLM"/>
    </source>
</evidence>
<evidence type="ECO:0000313" key="4">
    <source>
        <dbReference type="EMBL" id="MBJ6725204.1"/>
    </source>
</evidence>